<protein>
    <submittedName>
        <fullName evidence="1">Uncharacterized protein</fullName>
    </submittedName>
</protein>
<sequence length="190" mass="21377">MEEHDTCLYCGFSARDIGKPLVFQTDRRGIQKFTGHAQVGARLVYLRFQYEIPENELLNMVLAIDSHMCSLRSDYLSLVDTLRINSVINLCFSSPDIVPILKCLHKADGLGKLPPIQEDCFSYSPNSPITFRKDKKIVIFLIGPSGSGKSTLASVLLSRLKLYTSVEHLERDKILTQMALKGESYPACYK</sequence>
<dbReference type="InterPro" id="IPR027417">
    <property type="entry name" value="P-loop_NTPase"/>
</dbReference>
<dbReference type="EMBL" id="BMAV01025233">
    <property type="protein sequence ID" value="GFS39794.1"/>
    <property type="molecule type" value="Genomic_DNA"/>
</dbReference>
<dbReference type="OrthoDB" id="6436420at2759"/>
<dbReference type="SUPFAM" id="SSF52540">
    <property type="entry name" value="P-loop containing nucleoside triphosphate hydrolases"/>
    <property type="match status" value="1"/>
</dbReference>
<comment type="caution">
    <text evidence="1">The sequence shown here is derived from an EMBL/GenBank/DDBJ whole genome shotgun (WGS) entry which is preliminary data.</text>
</comment>
<accession>A0A8X6IEH6</accession>
<dbReference type="Proteomes" id="UP000886998">
    <property type="component" value="Unassembled WGS sequence"/>
</dbReference>
<organism evidence="1 2">
    <name type="scientific">Trichonephila inaurata madagascariensis</name>
    <dbReference type="NCBI Taxonomy" id="2747483"/>
    <lineage>
        <taxon>Eukaryota</taxon>
        <taxon>Metazoa</taxon>
        <taxon>Ecdysozoa</taxon>
        <taxon>Arthropoda</taxon>
        <taxon>Chelicerata</taxon>
        <taxon>Arachnida</taxon>
        <taxon>Araneae</taxon>
        <taxon>Araneomorphae</taxon>
        <taxon>Entelegynae</taxon>
        <taxon>Araneoidea</taxon>
        <taxon>Nephilidae</taxon>
        <taxon>Trichonephila</taxon>
        <taxon>Trichonephila inaurata</taxon>
    </lineage>
</organism>
<evidence type="ECO:0000313" key="1">
    <source>
        <dbReference type="EMBL" id="GFS39794.1"/>
    </source>
</evidence>
<dbReference type="Pfam" id="PF13671">
    <property type="entry name" value="AAA_33"/>
    <property type="match status" value="1"/>
</dbReference>
<name>A0A8X6IEH6_9ARAC</name>
<dbReference type="Gene3D" id="3.40.50.300">
    <property type="entry name" value="P-loop containing nucleotide triphosphate hydrolases"/>
    <property type="match status" value="1"/>
</dbReference>
<reference evidence="1" key="1">
    <citation type="submission" date="2020-08" db="EMBL/GenBank/DDBJ databases">
        <title>Multicomponent nature underlies the extraordinary mechanical properties of spider dragline silk.</title>
        <authorList>
            <person name="Kono N."/>
            <person name="Nakamura H."/>
            <person name="Mori M."/>
            <person name="Yoshida Y."/>
            <person name="Ohtoshi R."/>
            <person name="Malay A.D."/>
            <person name="Moran D.A.P."/>
            <person name="Tomita M."/>
            <person name="Numata K."/>
            <person name="Arakawa K."/>
        </authorList>
    </citation>
    <scope>NUCLEOTIDE SEQUENCE</scope>
</reference>
<proteinExistence type="predicted"/>
<evidence type="ECO:0000313" key="2">
    <source>
        <dbReference type="Proteomes" id="UP000886998"/>
    </source>
</evidence>
<dbReference type="AlphaFoldDB" id="A0A8X6IEH6"/>
<keyword evidence="2" id="KW-1185">Reference proteome</keyword>
<gene>
    <name evidence="1" type="primary">AVEN_257712_1</name>
    <name evidence="1" type="ORF">TNIN_387441</name>
</gene>